<dbReference type="NCBIfam" id="NF047703">
    <property type="entry name" value="slr1658_superfam"/>
    <property type="match status" value="1"/>
</dbReference>
<accession>A0A1E5QIK9</accession>
<dbReference type="AlphaFoldDB" id="A0A1E5QIK9"/>
<dbReference type="OrthoDB" id="5488639at2"/>
<proteinExistence type="predicted"/>
<evidence type="ECO:0000313" key="1">
    <source>
        <dbReference type="EMBL" id="OEJ74458.1"/>
    </source>
</evidence>
<evidence type="ECO:0008006" key="2">
    <source>
        <dbReference type="Google" id="ProtNLM"/>
    </source>
</evidence>
<gene>
    <name evidence="1" type="ORF">BH720_14645</name>
</gene>
<dbReference type="EMBL" id="MJGC01000066">
    <property type="protein sequence ID" value="OEJ74458.1"/>
    <property type="molecule type" value="Genomic_DNA"/>
</dbReference>
<comment type="caution">
    <text evidence="1">The sequence shown here is derived from an EMBL/GenBank/DDBJ whole genome shotgun (WGS) entry which is preliminary data.</text>
</comment>
<dbReference type="InterPro" id="IPR058084">
    <property type="entry name" value="Slr1658-like"/>
</dbReference>
<dbReference type="RefSeq" id="WP_069967956.1">
    <property type="nucleotide sequence ID" value="NZ_CM124774.1"/>
</dbReference>
<organism evidence="1">
    <name type="scientific">Desertifilum tharense IPPAS B-1220</name>
    <dbReference type="NCBI Taxonomy" id="1781255"/>
    <lineage>
        <taxon>Bacteria</taxon>
        <taxon>Bacillati</taxon>
        <taxon>Cyanobacteriota</taxon>
        <taxon>Cyanophyceae</taxon>
        <taxon>Desertifilales</taxon>
        <taxon>Desertifilaceae</taxon>
        <taxon>Desertifilum</taxon>
    </lineage>
</organism>
<name>A0A1E5QIK9_9CYAN</name>
<protein>
    <recommendedName>
        <fullName evidence="2">ATP-binding protein</fullName>
    </recommendedName>
</protein>
<dbReference type="STRING" id="1781255.BH720_14645"/>
<reference evidence="1" key="1">
    <citation type="submission" date="2016-09" db="EMBL/GenBank/DDBJ databases">
        <title>Draft genome of thermotolerant cyanobacterium Desertifilum sp. strain IPPAS B-1220.</title>
        <authorList>
            <person name="Sinetova M.A."/>
            <person name="Bolakhan K."/>
            <person name="Zayadan B.K."/>
            <person name="Mironov K.S."/>
            <person name="Ustinova V."/>
            <person name="Kupriyanova E.V."/>
            <person name="Sidorov R.A."/>
            <person name="Skrypnik A.N."/>
            <person name="Gogoleva N.E."/>
            <person name="Gogolev Y.V."/>
            <person name="Los D.A."/>
        </authorList>
    </citation>
    <scope>NUCLEOTIDE SEQUENCE [LARGE SCALE GENOMIC DNA]</scope>
    <source>
        <strain evidence="1">IPPAS B-1220</strain>
    </source>
</reference>
<sequence length="196" mass="22477">MMSSSSLQVFGESFEENQVSEEYLTLHFSPSSKARTQRWKNYGLSADFLGDYFANFFPGETIPGSQIDRRETVRAMVSYVANELIENAMKYSDKTVNLPVTISLYLYDTNVMFTIENYIDRPTSERYQAFIQELLASDREELYTRQLEKAALGQGQSAMGLLTTIQDYSARLGWKFQIVPDQPHVIWATTMAQLEV</sequence>